<dbReference type="Proteomes" id="UP000002051">
    <property type="component" value="Chromosome 3"/>
</dbReference>
<dbReference type="EMBL" id="CM001219">
    <property type="protein sequence ID" value="KEH35472.1"/>
    <property type="molecule type" value="Genomic_DNA"/>
</dbReference>
<evidence type="ECO:0000313" key="2">
    <source>
        <dbReference type="EnsemblPlants" id="KEH35472"/>
    </source>
</evidence>
<organism evidence="1 3">
    <name type="scientific">Medicago truncatula</name>
    <name type="common">Barrel medic</name>
    <name type="synonym">Medicago tribuloides</name>
    <dbReference type="NCBI Taxonomy" id="3880"/>
    <lineage>
        <taxon>Eukaryota</taxon>
        <taxon>Viridiplantae</taxon>
        <taxon>Streptophyta</taxon>
        <taxon>Embryophyta</taxon>
        <taxon>Tracheophyta</taxon>
        <taxon>Spermatophyta</taxon>
        <taxon>Magnoliopsida</taxon>
        <taxon>eudicotyledons</taxon>
        <taxon>Gunneridae</taxon>
        <taxon>Pentapetalae</taxon>
        <taxon>rosids</taxon>
        <taxon>fabids</taxon>
        <taxon>Fabales</taxon>
        <taxon>Fabaceae</taxon>
        <taxon>Papilionoideae</taxon>
        <taxon>50 kb inversion clade</taxon>
        <taxon>NPAAA clade</taxon>
        <taxon>Hologalegina</taxon>
        <taxon>IRL clade</taxon>
        <taxon>Trifolieae</taxon>
        <taxon>Medicago</taxon>
    </lineage>
</organism>
<name>A0A072V0Y0_MEDTR</name>
<sequence>MEKSQSRHVRTITNTKKQRHIVHHNQMTTRTTEKTNSYRSYKTYDASKTSKQIELQFTNEPFSNYKRLRGDFLGSISSNIGSSPGYCSLVI</sequence>
<evidence type="ECO:0000313" key="1">
    <source>
        <dbReference type="EMBL" id="KEH35472.1"/>
    </source>
</evidence>
<reference evidence="1 3" key="1">
    <citation type="journal article" date="2011" name="Nature">
        <title>The Medicago genome provides insight into the evolution of rhizobial symbioses.</title>
        <authorList>
            <person name="Young N.D."/>
            <person name="Debelle F."/>
            <person name="Oldroyd G.E."/>
            <person name="Geurts R."/>
            <person name="Cannon S.B."/>
            <person name="Udvardi M.K."/>
            <person name="Benedito V.A."/>
            <person name="Mayer K.F."/>
            <person name="Gouzy J."/>
            <person name="Schoof H."/>
            <person name="Van de Peer Y."/>
            <person name="Proost S."/>
            <person name="Cook D.R."/>
            <person name="Meyers B.C."/>
            <person name="Spannagl M."/>
            <person name="Cheung F."/>
            <person name="De Mita S."/>
            <person name="Krishnakumar V."/>
            <person name="Gundlach H."/>
            <person name="Zhou S."/>
            <person name="Mudge J."/>
            <person name="Bharti A.K."/>
            <person name="Murray J.D."/>
            <person name="Naoumkina M.A."/>
            <person name="Rosen B."/>
            <person name="Silverstein K.A."/>
            <person name="Tang H."/>
            <person name="Rombauts S."/>
            <person name="Zhao P.X."/>
            <person name="Zhou P."/>
            <person name="Barbe V."/>
            <person name="Bardou P."/>
            <person name="Bechner M."/>
            <person name="Bellec A."/>
            <person name="Berger A."/>
            <person name="Berges H."/>
            <person name="Bidwell S."/>
            <person name="Bisseling T."/>
            <person name="Choisne N."/>
            <person name="Couloux A."/>
            <person name="Denny R."/>
            <person name="Deshpande S."/>
            <person name="Dai X."/>
            <person name="Doyle J.J."/>
            <person name="Dudez A.M."/>
            <person name="Farmer A.D."/>
            <person name="Fouteau S."/>
            <person name="Franken C."/>
            <person name="Gibelin C."/>
            <person name="Gish J."/>
            <person name="Goldstein S."/>
            <person name="Gonzalez A.J."/>
            <person name="Green P.J."/>
            <person name="Hallab A."/>
            <person name="Hartog M."/>
            <person name="Hua A."/>
            <person name="Humphray S.J."/>
            <person name="Jeong D.H."/>
            <person name="Jing Y."/>
            <person name="Jocker A."/>
            <person name="Kenton S.M."/>
            <person name="Kim D.J."/>
            <person name="Klee K."/>
            <person name="Lai H."/>
            <person name="Lang C."/>
            <person name="Lin S."/>
            <person name="Macmil S.L."/>
            <person name="Magdelenat G."/>
            <person name="Matthews L."/>
            <person name="McCorrison J."/>
            <person name="Monaghan E.L."/>
            <person name="Mun J.H."/>
            <person name="Najar F.Z."/>
            <person name="Nicholson C."/>
            <person name="Noirot C."/>
            <person name="O'Bleness M."/>
            <person name="Paule C.R."/>
            <person name="Poulain J."/>
            <person name="Prion F."/>
            <person name="Qin B."/>
            <person name="Qu C."/>
            <person name="Retzel E.F."/>
            <person name="Riddle C."/>
            <person name="Sallet E."/>
            <person name="Samain S."/>
            <person name="Samson N."/>
            <person name="Sanders I."/>
            <person name="Saurat O."/>
            <person name="Scarpelli C."/>
            <person name="Schiex T."/>
            <person name="Segurens B."/>
            <person name="Severin A.J."/>
            <person name="Sherrier D.J."/>
            <person name="Shi R."/>
            <person name="Sims S."/>
            <person name="Singer S.R."/>
            <person name="Sinharoy S."/>
            <person name="Sterck L."/>
            <person name="Viollet A."/>
            <person name="Wang B.B."/>
            <person name="Wang K."/>
            <person name="Wang M."/>
            <person name="Wang X."/>
            <person name="Warfsmann J."/>
            <person name="Weissenbach J."/>
            <person name="White D.D."/>
            <person name="White J.D."/>
            <person name="Wiley G.B."/>
            <person name="Wincker P."/>
            <person name="Xing Y."/>
            <person name="Yang L."/>
            <person name="Yao Z."/>
            <person name="Ying F."/>
            <person name="Zhai J."/>
            <person name="Zhou L."/>
            <person name="Zuber A."/>
            <person name="Denarie J."/>
            <person name="Dixon R.A."/>
            <person name="May G.D."/>
            <person name="Schwartz D.C."/>
            <person name="Rogers J."/>
            <person name="Quetier F."/>
            <person name="Town C.D."/>
            <person name="Roe B.A."/>
        </authorList>
    </citation>
    <scope>NUCLEOTIDE SEQUENCE [LARGE SCALE GENOMIC DNA]</scope>
    <source>
        <strain evidence="1">A17</strain>
        <strain evidence="2 3">cv. Jemalong A17</strain>
    </source>
</reference>
<gene>
    <name evidence="1" type="ordered locus">MTR_3g091865</name>
</gene>
<dbReference type="AlphaFoldDB" id="A0A072V0Y0"/>
<reference evidence="1 3" key="2">
    <citation type="journal article" date="2014" name="BMC Genomics">
        <title>An improved genome release (version Mt4.0) for the model legume Medicago truncatula.</title>
        <authorList>
            <person name="Tang H."/>
            <person name="Krishnakumar V."/>
            <person name="Bidwell S."/>
            <person name="Rosen B."/>
            <person name="Chan A."/>
            <person name="Zhou S."/>
            <person name="Gentzbittel L."/>
            <person name="Childs K.L."/>
            <person name="Yandell M."/>
            <person name="Gundlach H."/>
            <person name="Mayer K.F."/>
            <person name="Schwartz D.C."/>
            <person name="Town C.D."/>
        </authorList>
    </citation>
    <scope>GENOME REANNOTATION</scope>
    <source>
        <strain evidence="1">A17</strain>
        <strain evidence="2 3">cv. Jemalong A17</strain>
    </source>
</reference>
<proteinExistence type="predicted"/>
<dbReference type="HOGENOM" id="CLU_2430388_0_0_1"/>
<protein>
    <submittedName>
        <fullName evidence="1 2">Uncharacterized protein</fullName>
    </submittedName>
</protein>
<keyword evidence="3" id="KW-1185">Reference proteome</keyword>
<reference evidence="2" key="3">
    <citation type="submission" date="2015-04" db="UniProtKB">
        <authorList>
            <consortium name="EnsemblPlants"/>
        </authorList>
    </citation>
    <scope>IDENTIFICATION</scope>
    <source>
        <strain evidence="2">cv. Jemalong A17</strain>
    </source>
</reference>
<evidence type="ECO:0000313" key="3">
    <source>
        <dbReference type="Proteomes" id="UP000002051"/>
    </source>
</evidence>
<dbReference type="EnsemblPlants" id="KEH35472">
    <property type="protein sequence ID" value="KEH35472"/>
    <property type="gene ID" value="MTR_3g091865"/>
</dbReference>
<accession>A0A072V0Y0</accession>